<evidence type="ECO:0000259" key="2">
    <source>
        <dbReference type="Pfam" id="PF03795"/>
    </source>
</evidence>
<dbReference type="OrthoDB" id="2293521at2"/>
<proteinExistence type="inferred from homology"/>
<dbReference type="RefSeq" id="WP_109906049.1">
    <property type="nucleotide sequence ID" value="NZ_QGLE01000006.1"/>
</dbReference>
<dbReference type="InterPro" id="IPR005545">
    <property type="entry name" value="YCII"/>
</dbReference>
<dbReference type="Proteomes" id="UP000245461">
    <property type="component" value="Unassembled WGS sequence"/>
</dbReference>
<dbReference type="AlphaFoldDB" id="A0A317E7I7"/>
<name>A0A317E7I7_9PROT</name>
<evidence type="ECO:0000313" key="3">
    <source>
        <dbReference type="EMBL" id="PWR22591.1"/>
    </source>
</evidence>
<comment type="caution">
    <text evidence="3">The sequence shown here is derived from an EMBL/GenBank/DDBJ whole genome shotgun (WGS) entry which is preliminary data.</text>
</comment>
<dbReference type="PANTHER" id="PTHR33606:SF3">
    <property type="entry name" value="PROTEIN YCII"/>
    <property type="match status" value="1"/>
</dbReference>
<feature type="domain" description="YCII-related" evidence="2">
    <location>
        <begin position="1"/>
        <end position="88"/>
    </location>
</feature>
<gene>
    <name evidence="3" type="ORF">DKG74_12010</name>
</gene>
<dbReference type="EMBL" id="QGLE01000006">
    <property type="protein sequence ID" value="PWR22591.1"/>
    <property type="molecule type" value="Genomic_DNA"/>
</dbReference>
<protein>
    <recommendedName>
        <fullName evidence="2">YCII-related domain-containing protein</fullName>
    </recommendedName>
</protein>
<dbReference type="Pfam" id="PF03795">
    <property type="entry name" value="YCII"/>
    <property type="match status" value="1"/>
</dbReference>
<reference evidence="3 4" key="1">
    <citation type="submission" date="2018-05" db="EMBL/GenBank/DDBJ databases">
        <title>Zavarzinia sp. HR-AS.</title>
        <authorList>
            <person name="Lee Y."/>
            <person name="Jeon C.O."/>
        </authorList>
    </citation>
    <scope>NUCLEOTIDE SEQUENCE [LARGE SCALE GENOMIC DNA]</scope>
    <source>
        <strain evidence="3 4">HR-AS</strain>
    </source>
</reference>
<dbReference type="SUPFAM" id="SSF54909">
    <property type="entry name" value="Dimeric alpha+beta barrel"/>
    <property type="match status" value="1"/>
</dbReference>
<dbReference type="PANTHER" id="PTHR33606">
    <property type="entry name" value="PROTEIN YCII"/>
    <property type="match status" value="1"/>
</dbReference>
<accession>A0A317E7I7</accession>
<keyword evidence="4" id="KW-1185">Reference proteome</keyword>
<evidence type="ECO:0000256" key="1">
    <source>
        <dbReference type="ARBA" id="ARBA00007689"/>
    </source>
</evidence>
<dbReference type="InterPro" id="IPR011008">
    <property type="entry name" value="Dimeric_a/b-barrel"/>
</dbReference>
<dbReference type="Gene3D" id="3.30.70.1060">
    <property type="entry name" value="Dimeric alpha+beta barrel"/>
    <property type="match status" value="1"/>
</dbReference>
<comment type="similarity">
    <text evidence="1">Belongs to the YciI family.</text>
</comment>
<evidence type="ECO:0000313" key="4">
    <source>
        <dbReference type="Proteomes" id="UP000245461"/>
    </source>
</evidence>
<organism evidence="3 4">
    <name type="scientific">Zavarzinia aquatilis</name>
    <dbReference type="NCBI Taxonomy" id="2211142"/>
    <lineage>
        <taxon>Bacteria</taxon>
        <taxon>Pseudomonadati</taxon>
        <taxon>Pseudomonadota</taxon>
        <taxon>Alphaproteobacteria</taxon>
        <taxon>Rhodospirillales</taxon>
        <taxon>Zavarziniaceae</taxon>
        <taxon>Zavarzinia</taxon>
    </lineage>
</organism>
<sequence length="97" mass="10488">MLFAVICTDKPGGMDIRLANRPAHIDWLKAPDSRIRIAGPFTTEDGAAMTGSLLVIEADSLEDARAYCAGDPYARAGLFSAVEIKPWKWVIGQPAEV</sequence>
<dbReference type="InterPro" id="IPR051807">
    <property type="entry name" value="Sec-metab_biosynth-assoc"/>
</dbReference>